<name>A0ACC0KCS9_CHOFU</name>
<evidence type="ECO:0000313" key="1">
    <source>
        <dbReference type="EMBL" id="KAI8434016.1"/>
    </source>
</evidence>
<evidence type="ECO:0000313" key="2">
    <source>
        <dbReference type="Proteomes" id="UP001064048"/>
    </source>
</evidence>
<protein>
    <submittedName>
        <fullName evidence="1">Uncharacterized protein</fullName>
    </submittedName>
</protein>
<proteinExistence type="predicted"/>
<keyword evidence="2" id="KW-1185">Reference proteome</keyword>
<dbReference type="EMBL" id="CM046121">
    <property type="protein sequence ID" value="KAI8434016.1"/>
    <property type="molecule type" value="Genomic_DNA"/>
</dbReference>
<dbReference type="Proteomes" id="UP001064048">
    <property type="component" value="Chromosome 21"/>
</dbReference>
<gene>
    <name evidence="1" type="ORF">MSG28_012167</name>
</gene>
<sequence>MQTKFYYTISQLDTKYASEAEEIITNPPDDLPYTKLKSCLVARFSETYEERVNRLLERAELGDRKPAAFLRHLKSLSRGAVSDQMLRTIWISRLPVATQQILIAQPPNQSLESLGDLADRLHDITQPTQQVHQVNAAMAPMPTATMSPMEMRINEMQAQINELTRLAVHNPTPDPVPHRLFVTDSLTKRQYLIDTGSDVCVFPHAYLNRRRKPSEYELFAANSSSIKTYGQLNIKLTIGLRRNYEWPFIIADVNKPIIGADLLTHYGLLVDLKNRRLIDPTTGFIANALPAADDTTPSVRTVVGTTAYHQLLAKFPRITRPTSSIGEATHRTEHHIRTTPGPPTACRARRLPPEKLKVARDKFQELLQEGIIRPSDSPWASPIHMVAKKSGGWRPCGDYRALNARTLPDRYPLRHIEDFGLSLQGATIFSKIDLVNAFYHRPVHEDDIPKTAVITPFGLFEFVKMPFGLRNAAQTFQRFVDEITRDLPFAFPYLDDILVASSDESQHMEHLKCLFQKLQEYGVIINHSKCLFGQPELEFLGYKVSASGIEPPSSMIEVIQQYTKPSSVKALRRFLGVLNFYRRFIKNAAETQAPLHNLLKNGVKGNDPVPWTPEADAAFESCRQSLARATRLTHPRQNCELALFTDASDTAMGAALHQKTNNDWEPIAFFSKKMTSAQSRYSAYDKELLAIYQAIHHFRHWLEGRHFTVFTDHRPLTFAFQQKPEKCTPRQFRHLEFIAQFTTDIKHISGRNNIVADALSRVESISKPVSPRELAAAQESDDELQQLLRPDCQTALQLKRVYIPDSGIHIYCDISTTSVRPYVPAPLRAQVFNALHGLAHPGIRATSKLLSDKYIWPGINKDCTTWTRSCLACQAAKINRHNVPPPGTFALPNTRFDHIHVDLVGPLPPSRDYRYLLTVVDRFSRLPEVYPIRNIEAETVAHKLFSGWICRYGIPLRITTDQGRQFQSELFSSLSRLCGFQHIHTTAYHPSSNGLVERLHRQLKAALKCHNNVSWSDDLPVVMMGLRAVYKEDIDATPAEMIFGQNIRLPGEFISPQPSTVPSEITFVSSLRSAFHRLAPIPTSSHAKPSIFMHKDLRTATHVFIKKFNKVGLQCPYEGPYRVTKKEDKFFTVIINGTPRVVSINNIKPAYLESDSTPTNATSPENNDLPVSAPAPATPAAVPPPVVATPPNSPVGPPIFTPSTTQTTRAGRRVKFPNKLNL</sequence>
<accession>A0ACC0KCS9</accession>
<comment type="caution">
    <text evidence="1">The sequence shown here is derived from an EMBL/GenBank/DDBJ whole genome shotgun (WGS) entry which is preliminary data.</text>
</comment>
<organism evidence="1 2">
    <name type="scientific">Choristoneura fumiferana</name>
    <name type="common">Spruce budworm moth</name>
    <name type="synonym">Archips fumiferana</name>
    <dbReference type="NCBI Taxonomy" id="7141"/>
    <lineage>
        <taxon>Eukaryota</taxon>
        <taxon>Metazoa</taxon>
        <taxon>Ecdysozoa</taxon>
        <taxon>Arthropoda</taxon>
        <taxon>Hexapoda</taxon>
        <taxon>Insecta</taxon>
        <taxon>Pterygota</taxon>
        <taxon>Neoptera</taxon>
        <taxon>Endopterygota</taxon>
        <taxon>Lepidoptera</taxon>
        <taxon>Glossata</taxon>
        <taxon>Ditrysia</taxon>
        <taxon>Tortricoidea</taxon>
        <taxon>Tortricidae</taxon>
        <taxon>Tortricinae</taxon>
        <taxon>Choristoneura</taxon>
    </lineage>
</organism>
<reference evidence="1 2" key="1">
    <citation type="journal article" date="2022" name="Genome Biol. Evol.">
        <title>The Spruce Budworm Genome: Reconstructing the Evolutionary History of Antifreeze Proteins.</title>
        <authorList>
            <person name="Beliveau C."/>
            <person name="Gagne P."/>
            <person name="Picq S."/>
            <person name="Vernygora O."/>
            <person name="Keeling C.I."/>
            <person name="Pinkney K."/>
            <person name="Doucet D."/>
            <person name="Wen F."/>
            <person name="Johnston J.S."/>
            <person name="Maaroufi H."/>
            <person name="Boyle B."/>
            <person name="Laroche J."/>
            <person name="Dewar K."/>
            <person name="Juretic N."/>
            <person name="Blackburn G."/>
            <person name="Nisole A."/>
            <person name="Brunet B."/>
            <person name="Brandao M."/>
            <person name="Lumley L."/>
            <person name="Duan J."/>
            <person name="Quan G."/>
            <person name="Lucarotti C.J."/>
            <person name="Roe A.D."/>
            <person name="Sperling F.A.H."/>
            <person name="Levesque R.C."/>
            <person name="Cusson M."/>
        </authorList>
    </citation>
    <scope>NUCLEOTIDE SEQUENCE [LARGE SCALE GENOMIC DNA]</scope>
    <source>
        <strain evidence="1">Glfc:IPQL:Cfum</strain>
    </source>
</reference>